<sequence>MNISRPQLPLKSGALIETCRALWPMVRFGQHPKYSLRGWLGAGGAETWDPQSITGNERGRRFYWTREEAVGKQGGSRGSAATSLPWVILVLSPPDFLGRRLSISTGALPHYLHSITHHPLLLVYHWLRGALQRLVPVGAAVSHALGALTAVVGIGDGGDVSEPLATGAGALESGFVAGGARDWRRTVYDCFSTLDLTYLVSAQLGGAPCARGVGSSAGSIGACRLPGLLFGPTQCWRSSAALPTLGLWDLTPGLSAHVGCSGSSSAALSALGSDTGPPSPALSFRSNHPLAHTSPPSLPPPKAPAELRDSPAPSAYAHRHHRTDLAASGSLVHTSAAVCSTAGTFRILRRLLEPSSPASFRSTAASPMPSIQEISNEIMAPMTMTHFKSGVRLWACWCTVIEVDSNRLHIRSLHWTRVNVTSSPNLNTAA</sequence>
<gene>
    <name evidence="2" type="ORF">B0H15DRAFT_955863</name>
</gene>
<comment type="caution">
    <text evidence="2">The sequence shown here is derived from an EMBL/GenBank/DDBJ whole genome shotgun (WGS) entry which is preliminary data.</text>
</comment>
<name>A0AAD6XFU0_9AGAR</name>
<dbReference type="AlphaFoldDB" id="A0AAD6XFU0"/>
<evidence type="ECO:0000256" key="1">
    <source>
        <dbReference type="SAM" id="MobiDB-lite"/>
    </source>
</evidence>
<reference evidence="2" key="1">
    <citation type="submission" date="2023-03" db="EMBL/GenBank/DDBJ databases">
        <title>Massive genome expansion in bonnet fungi (Mycena s.s.) driven by repeated elements and novel gene families across ecological guilds.</title>
        <authorList>
            <consortium name="Lawrence Berkeley National Laboratory"/>
            <person name="Harder C.B."/>
            <person name="Miyauchi S."/>
            <person name="Viragh M."/>
            <person name="Kuo A."/>
            <person name="Thoen E."/>
            <person name="Andreopoulos B."/>
            <person name="Lu D."/>
            <person name="Skrede I."/>
            <person name="Drula E."/>
            <person name="Henrissat B."/>
            <person name="Morin E."/>
            <person name="Kohler A."/>
            <person name="Barry K."/>
            <person name="LaButti K."/>
            <person name="Morin E."/>
            <person name="Salamov A."/>
            <person name="Lipzen A."/>
            <person name="Mereny Z."/>
            <person name="Hegedus B."/>
            <person name="Baldrian P."/>
            <person name="Stursova M."/>
            <person name="Weitz H."/>
            <person name="Taylor A."/>
            <person name="Grigoriev I.V."/>
            <person name="Nagy L.G."/>
            <person name="Martin F."/>
            <person name="Kauserud H."/>
        </authorList>
    </citation>
    <scope>NUCLEOTIDE SEQUENCE</scope>
    <source>
        <strain evidence="2">CBHHK173m</strain>
    </source>
</reference>
<protein>
    <submittedName>
        <fullName evidence="2">Uncharacterized protein</fullName>
    </submittedName>
</protein>
<evidence type="ECO:0000313" key="3">
    <source>
        <dbReference type="Proteomes" id="UP001222325"/>
    </source>
</evidence>
<accession>A0AAD6XFU0</accession>
<dbReference type="EMBL" id="JARJCN010000084">
    <property type="protein sequence ID" value="KAJ7076184.1"/>
    <property type="molecule type" value="Genomic_DNA"/>
</dbReference>
<evidence type="ECO:0000313" key="2">
    <source>
        <dbReference type="EMBL" id="KAJ7076184.1"/>
    </source>
</evidence>
<feature type="region of interest" description="Disordered" evidence="1">
    <location>
        <begin position="269"/>
        <end position="319"/>
    </location>
</feature>
<organism evidence="2 3">
    <name type="scientific">Mycena belliarum</name>
    <dbReference type="NCBI Taxonomy" id="1033014"/>
    <lineage>
        <taxon>Eukaryota</taxon>
        <taxon>Fungi</taxon>
        <taxon>Dikarya</taxon>
        <taxon>Basidiomycota</taxon>
        <taxon>Agaricomycotina</taxon>
        <taxon>Agaricomycetes</taxon>
        <taxon>Agaricomycetidae</taxon>
        <taxon>Agaricales</taxon>
        <taxon>Marasmiineae</taxon>
        <taxon>Mycenaceae</taxon>
        <taxon>Mycena</taxon>
    </lineage>
</organism>
<keyword evidence="3" id="KW-1185">Reference proteome</keyword>
<proteinExistence type="predicted"/>
<dbReference type="Proteomes" id="UP001222325">
    <property type="component" value="Unassembled WGS sequence"/>
</dbReference>